<keyword evidence="5" id="KW-0804">Transcription</keyword>
<dbReference type="Pfam" id="PF00158">
    <property type="entry name" value="Sigma54_activat"/>
    <property type="match status" value="1"/>
</dbReference>
<dbReference type="SUPFAM" id="SSF52540">
    <property type="entry name" value="P-loop containing nucleoside triphosphate hydrolases"/>
    <property type="match status" value="1"/>
</dbReference>
<dbReference type="InterPro" id="IPR025943">
    <property type="entry name" value="Sigma_54_int_dom_ATP-bd_2"/>
</dbReference>
<dbReference type="InterPro" id="IPR058031">
    <property type="entry name" value="AAA_lid_NorR"/>
</dbReference>
<dbReference type="PROSITE" id="PS50113">
    <property type="entry name" value="PAC"/>
    <property type="match status" value="1"/>
</dbReference>
<name>A0A9D2T7R5_9FIRM</name>
<evidence type="ECO:0000256" key="4">
    <source>
        <dbReference type="ARBA" id="ARBA00023125"/>
    </source>
</evidence>
<evidence type="ECO:0000256" key="5">
    <source>
        <dbReference type="ARBA" id="ARBA00023163"/>
    </source>
</evidence>
<reference evidence="10" key="1">
    <citation type="journal article" date="2021" name="PeerJ">
        <title>Extensive microbial diversity within the chicken gut microbiome revealed by metagenomics and culture.</title>
        <authorList>
            <person name="Gilroy R."/>
            <person name="Ravi A."/>
            <person name="Getino M."/>
            <person name="Pursley I."/>
            <person name="Horton D.L."/>
            <person name="Alikhan N.F."/>
            <person name="Baker D."/>
            <person name="Gharbi K."/>
            <person name="Hall N."/>
            <person name="Watson M."/>
            <person name="Adriaenssens E.M."/>
            <person name="Foster-Nyarko E."/>
            <person name="Jarju S."/>
            <person name="Secka A."/>
            <person name="Antonio M."/>
            <person name="Oren A."/>
            <person name="Chaudhuri R.R."/>
            <person name="La Ragione R."/>
            <person name="Hildebrand F."/>
            <person name="Pallen M.J."/>
        </authorList>
    </citation>
    <scope>NUCLEOTIDE SEQUENCE</scope>
    <source>
        <strain evidence="10">ChiSjej3B21-8574</strain>
    </source>
</reference>
<dbReference type="Gene3D" id="3.40.50.300">
    <property type="entry name" value="P-loop containing nucleotide triphosphate hydrolases"/>
    <property type="match status" value="1"/>
</dbReference>
<dbReference type="PROSITE" id="PS00676">
    <property type="entry name" value="SIGMA54_INTERACT_2"/>
    <property type="match status" value="1"/>
</dbReference>
<evidence type="ECO:0000259" key="8">
    <source>
        <dbReference type="PROSITE" id="PS50112"/>
    </source>
</evidence>
<dbReference type="InterPro" id="IPR002078">
    <property type="entry name" value="Sigma_54_int"/>
</dbReference>
<evidence type="ECO:0000313" key="10">
    <source>
        <dbReference type="EMBL" id="HJC49617.1"/>
    </source>
</evidence>
<keyword evidence="1" id="KW-0547">Nucleotide-binding</keyword>
<dbReference type="SMART" id="SM00091">
    <property type="entry name" value="PAS"/>
    <property type="match status" value="1"/>
</dbReference>
<feature type="domain" description="PAS" evidence="8">
    <location>
        <begin position="16"/>
        <end position="63"/>
    </location>
</feature>
<dbReference type="Gene3D" id="3.30.450.20">
    <property type="entry name" value="PAS domain"/>
    <property type="match status" value="1"/>
</dbReference>
<dbReference type="SUPFAM" id="SSF46689">
    <property type="entry name" value="Homeodomain-like"/>
    <property type="match status" value="1"/>
</dbReference>
<dbReference type="Gene3D" id="1.10.10.60">
    <property type="entry name" value="Homeodomain-like"/>
    <property type="match status" value="1"/>
</dbReference>
<dbReference type="GO" id="GO:0003677">
    <property type="term" value="F:DNA binding"/>
    <property type="evidence" value="ECO:0007669"/>
    <property type="project" value="UniProtKB-KW"/>
</dbReference>
<keyword evidence="6" id="KW-0175">Coiled coil</keyword>
<dbReference type="PROSITE" id="PS50045">
    <property type="entry name" value="SIGMA54_INTERACT_4"/>
    <property type="match status" value="1"/>
</dbReference>
<protein>
    <submittedName>
        <fullName evidence="10">Sigma 54-interacting transcriptional regulator</fullName>
    </submittedName>
</protein>
<dbReference type="InterPro" id="IPR000700">
    <property type="entry name" value="PAS-assoc_C"/>
</dbReference>
<reference evidence="10" key="2">
    <citation type="submission" date="2021-04" db="EMBL/GenBank/DDBJ databases">
        <authorList>
            <person name="Gilroy R."/>
        </authorList>
    </citation>
    <scope>NUCLEOTIDE SEQUENCE</scope>
    <source>
        <strain evidence="10">ChiSjej3B21-8574</strain>
    </source>
</reference>
<dbReference type="CDD" id="cd00009">
    <property type="entry name" value="AAA"/>
    <property type="match status" value="1"/>
</dbReference>
<proteinExistence type="predicted"/>
<accession>A0A9D2T7R5</accession>
<dbReference type="InterPro" id="IPR013767">
    <property type="entry name" value="PAS_fold"/>
</dbReference>
<dbReference type="InterPro" id="IPR025944">
    <property type="entry name" value="Sigma_54_int_dom_CS"/>
</dbReference>
<dbReference type="PROSITE" id="PS50112">
    <property type="entry name" value="PAS"/>
    <property type="match status" value="1"/>
</dbReference>
<dbReference type="PROSITE" id="PS00675">
    <property type="entry name" value="SIGMA54_INTERACT_1"/>
    <property type="match status" value="1"/>
</dbReference>
<evidence type="ECO:0000259" key="9">
    <source>
        <dbReference type="PROSITE" id="PS50113"/>
    </source>
</evidence>
<feature type="coiled-coil region" evidence="6">
    <location>
        <begin position="120"/>
        <end position="153"/>
    </location>
</feature>
<organism evidence="10 11">
    <name type="scientific">Candidatus Anaerostipes avistercoris</name>
    <dbReference type="NCBI Taxonomy" id="2838462"/>
    <lineage>
        <taxon>Bacteria</taxon>
        <taxon>Bacillati</taxon>
        <taxon>Bacillota</taxon>
        <taxon>Clostridia</taxon>
        <taxon>Lachnospirales</taxon>
        <taxon>Lachnospiraceae</taxon>
        <taxon>Anaerostipes</taxon>
    </lineage>
</organism>
<dbReference type="Gene3D" id="1.10.8.60">
    <property type="match status" value="1"/>
</dbReference>
<feature type="domain" description="Sigma-54 factor interaction" evidence="7">
    <location>
        <begin position="159"/>
        <end position="388"/>
    </location>
</feature>
<keyword evidence="3" id="KW-0805">Transcription regulation</keyword>
<dbReference type="InterPro" id="IPR025662">
    <property type="entry name" value="Sigma_54_int_dom_ATP-bd_1"/>
</dbReference>
<dbReference type="GO" id="GO:0006355">
    <property type="term" value="P:regulation of DNA-templated transcription"/>
    <property type="evidence" value="ECO:0007669"/>
    <property type="project" value="InterPro"/>
</dbReference>
<sequence>MEEDKRNRIFQTAEEAQKHLEEIIEHSFDGIYITDGNGNTIMVNRAYEQITGLKKKEVLGKNMESLVRSGVISVSGSLHAIRENRVVTLSQEFKTGKKAVITSSPIYDEDGDISMVVTNVRDLTEIYQLKERVVEQKQEEEKLRQNLMHVQNQMMEEDMIVQDENALRVVFMADKVAPLDATVMLLGETGVGKEVFARYIFKKSHRKDQNFIKVNCGAIPENLLESELFGYEKGAFTGASRNGKIGLFELADKGTIFLDEIGELPLNMQVKLLRAIQEKEIERIGGTRPIKIDVRIIAATNRNLEAMMQEGKFREDLYYRLMVFPIQIPALRERPGDIEPLAGFFLEKFNKKYNFHKRFSEGTMYLLKEYQWPGNIRELKNIVERAIIISNGDEIDQDAVPIFHRDTSARQTKRTRRPVRDLRRELQRIEAEYMEEAYEKYGNVRDAAASLGMNASTFVRNRKKYRETIGKATQEGVE</sequence>
<dbReference type="PROSITE" id="PS00688">
    <property type="entry name" value="SIGMA54_INTERACT_3"/>
    <property type="match status" value="1"/>
</dbReference>
<dbReference type="FunFam" id="3.40.50.300:FF:000006">
    <property type="entry name" value="DNA-binding transcriptional regulator NtrC"/>
    <property type="match status" value="1"/>
</dbReference>
<evidence type="ECO:0000256" key="6">
    <source>
        <dbReference type="SAM" id="Coils"/>
    </source>
</evidence>
<dbReference type="NCBIfam" id="TIGR00229">
    <property type="entry name" value="sensory_box"/>
    <property type="match status" value="1"/>
</dbReference>
<dbReference type="Proteomes" id="UP000823904">
    <property type="component" value="Unassembled WGS sequence"/>
</dbReference>
<dbReference type="EMBL" id="DWWD01000017">
    <property type="protein sequence ID" value="HJC49617.1"/>
    <property type="molecule type" value="Genomic_DNA"/>
</dbReference>
<gene>
    <name evidence="10" type="ORF">H9754_03395</name>
</gene>
<evidence type="ECO:0000256" key="2">
    <source>
        <dbReference type="ARBA" id="ARBA00022840"/>
    </source>
</evidence>
<evidence type="ECO:0000259" key="7">
    <source>
        <dbReference type="PROSITE" id="PS50045"/>
    </source>
</evidence>
<dbReference type="PANTHER" id="PTHR32071">
    <property type="entry name" value="TRANSCRIPTIONAL REGULATORY PROTEIN"/>
    <property type="match status" value="1"/>
</dbReference>
<dbReference type="InterPro" id="IPR009057">
    <property type="entry name" value="Homeodomain-like_sf"/>
</dbReference>
<dbReference type="InterPro" id="IPR000014">
    <property type="entry name" value="PAS"/>
</dbReference>
<dbReference type="InterPro" id="IPR003593">
    <property type="entry name" value="AAA+_ATPase"/>
</dbReference>
<dbReference type="Pfam" id="PF00989">
    <property type="entry name" value="PAS"/>
    <property type="match status" value="1"/>
</dbReference>
<evidence type="ECO:0000313" key="11">
    <source>
        <dbReference type="Proteomes" id="UP000823904"/>
    </source>
</evidence>
<dbReference type="SUPFAM" id="SSF55785">
    <property type="entry name" value="PYP-like sensor domain (PAS domain)"/>
    <property type="match status" value="1"/>
</dbReference>
<dbReference type="Pfam" id="PF25601">
    <property type="entry name" value="AAA_lid_14"/>
    <property type="match status" value="1"/>
</dbReference>
<evidence type="ECO:0000256" key="3">
    <source>
        <dbReference type="ARBA" id="ARBA00023015"/>
    </source>
</evidence>
<comment type="caution">
    <text evidence="10">The sequence shown here is derived from an EMBL/GenBank/DDBJ whole genome shotgun (WGS) entry which is preliminary data.</text>
</comment>
<dbReference type="SMART" id="SM00382">
    <property type="entry name" value="AAA"/>
    <property type="match status" value="1"/>
</dbReference>
<dbReference type="AlphaFoldDB" id="A0A9D2T7R5"/>
<keyword evidence="2" id="KW-0067">ATP-binding</keyword>
<dbReference type="CDD" id="cd00130">
    <property type="entry name" value="PAS"/>
    <property type="match status" value="1"/>
</dbReference>
<dbReference type="GO" id="GO:0005524">
    <property type="term" value="F:ATP binding"/>
    <property type="evidence" value="ECO:0007669"/>
    <property type="project" value="UniProtKB-KW"/>
</dbReference>
<feature type="domain" description="PAC" evidence="9">
    <location>
        <begin position="80"/>
        <end position="135"/>
    </location>
</feature>
<dbReference type="InterPro" id="IPR027417">
    <property type="entry name" value="P-loop_NTPase"/>
</dbReference>
<keyword evidence="4" id="KW-0238">DNA-binding</keyword>
<dbReference type="InterPro" id="IPR035965">
    <property type="entry name" value="PAS-like_dom_sf"/>
</dbReference>
<evidence type="ECO:0000256" key="1">
    <source>
        <dbReference type="ARBA" id="ARBA00022741"/>
    </source>
</evidence>